<dbReference type="EMBL" id="JAIWOZ010000006">
    <property type="protein sequence ID" value="KAH6603988.1"/>
    <property type="molecule type" value="Genomic_DNA"/>
</dbReference>
<organism evidence="1 2">
    <name type="scientific">Trichoderma cornu-damae</name>
    <dbReference type="NCBI Taxonomy" id="654480"/>
    <lineage>
        <taxon>Eukaryota</taxon>
        <taxon>Fungi</taxon>
        <taxon>Dikarya</taxon>
        <taxon>Ascomycota</taxon>
        <taxon>Pezizomycotina</taxon>
        <taxon>Sordariomycetes</taxon>
        <taxon>Hypocreomycetidae</taxon>
        <taxon>Hypocreales</taxon>
        <taxon>Hypocreaceae</taxon>
        <taxon>Trichoderma</taxon>
    </lineage>
</organism>
<keyword evidence="2" id="KW-1185">Reference proteome</keyword>
<dbReference type="AlphaFoldDB" id="A0A9P8QJR7"/>
<comment type="caution">
    <text evidence="1">The sequence shown here is derived from an EMBL/GenBank/DDBJ whole genome shotgun (WGS) entry which is preliminary data.</text>
</comment>
<name>A0A9P8QJR7_9HYPO</name>
<sequence length="83" mass="9216">MATLGDAESRKAYILPHSRSEIERMKNQHEWLKCAFGGLIKAPIDYESKNQKILDSGASDGTWLCDVSTFLPAETELVGFDIA</sequence>
<accession>A0A9P8QJR7</accession>
<evidence type="ECO:0000313" key="2">
    <source>
        <dbReference type="Proteomes" id="UP000827724"/>
    </source>
</evidence>
<evidence type="ECO:0008006" key="3">
    <source>
        <dbReference type="Google" id="ProtNLM"/>
    </source>
</evidence>
<dbReference type="OrthoDB" id="184880at2759"/>
<gene>
    <name evidence="1" type="ORF">Trco_007434</name>
</gene>
<proteinExistence type="predicted"/>
<evidence type="ECO:0000313" key="1">
    <source>
        <dbReference type="EMBL" id="KAH6603988.1"/>
    </source>
</evidence>
<reference evidence="1" key="1">
    <citation type="submission" date="2021-08" db="EMBL/GenBank/DDBJ databases">
        <title>Chromosome-Level Trichoderma cornu-damae using Hi-C Data.</title>
        <authorList>
            <person name="Kim C.S."/>
        </authorList>
    </citation>
    <scope>NUCLEOTIDE SEQUENCE</scope>
    <source>
        <strain evidence="1">KA19-0412C</strain>
    </source>
</reference>
<dbReference type="Proteomes" id="UP000827724">
    <property type="component" value="Unassembled WGS sequence"/>
</dbReference>
<protein>
    <recommendedName>
        <fullName evidence="3">Methyltransferase domain-containing protein</fullName>
    </recommendedName>
</protein>